<dbReference type="InterPro" id="IPR015421">
    <property type="entry name" value="PyrdxlP-dep_Trfase_major"/>
</dbReference>
<evidence type="ECO:0000256" key="6">
    <source>
        <dbReference type="SAM" id="MobiDB-lite"/>
    </source>
</evidence>
<dbReference type="EC" id="4.1.1.19" evidence="9"/>
<dbReference type="AlphaFoldDB" id="A0A7C8Z8H6"/>
<comment type="similarity">
    <text evidence="2">Belongs to the Orn/Lys/Arg decarboxylase class-I family.</text>
</comment>
<dbReference type="Gene3D" id="3.40.640.10">
    <property type="entry name" value="Type I PLP-dependent aspartate aminotransferase-like (Major domain)"/>
    <property type="match status" value="1"/>
</dbReference>
<dbReference type="Gene3D" id="3.90.100.10">
    <property type="entry name" value="Orn/Lys/Arg decarboxylase, C-terminal domain"/>
    <property type="match status" value="1"/>
</dbReference>
<dbReference type="EMBL" id="GISG01102699">
    <property type="protein sequence ID" value="MBA4637032.1"/>
    <property type="molecule type" value="Transcribed_RNA"/>
</dbReference>
<keyword evidence="5 9" id="KW-0456">Lyase</keyword>
<feature type="region of interest" description="Disordered" evidence="6">
    <location>
        <begin position="31"/>
        <end position="57"/>
    </location>
</feature>
<accession>A0A7C8Z8H6</accession>
<dbReference type="InterPro" id="IPR036633">
    <property type="entry name" value="Prn/Lys/Arg_de-COase_C_sf"/>
</dbReference>
<reference evidence="9" key="1">
    <citation type="journal article" date="2013" name="J. Plant Res.">
        <title>Effect of fungi and light on seed germination of three Opuntia species from semiarid lands of central Mexico.</title>
        <authorList>
            <person name="Delgado-Sanchez P."/>
            <person name="Jimenez-Bremont J.F."/>
            <person name="Guerrero-Gonzalez Mde L."/>
            <person name="Flores J."/>
        </authorList>
    </citation>
    <scope>NUCLEOTIDE SEQUENCE</scope>
    <source>
        <tissue evidence="9">Cladode</tissue>
    </source>
</reference>
<evidence type="ECO:0000259" key="8">
    <source>
        <dbReference type="Pfam" id="PF03711"/>
    </source>
</evidence>
<protein>
    <submittedName>
        <fullName evidence="9">Arginine decarboxylase</fullName>
        <ecNumber evidence="9">4.1.1.19</ecNumber>
    </submittedName>
</protein>
<evidence type="ECO:0000256" key="1">
    <source>
        <dbReference type="ARBA" id="ARBA00001933"/>
    </source>
</evidence>
<feature type="domain" description="Orn/Lys/Arg decarboxylase C-terminal" evidence="8">
    <location>
        <begin position="477"/>
        <end position="531"/>
    </location>
</feature>
<evidence type="ECO:0000256" key="2">
    <source>
        <dbReference type="ARBA" id="ARBA00010671"/>
    </source>
</evidence>
<dbReference type="PANTHER" id="PTHR43277">
    <property type="entry name" value="ARGININE DECARBOXYLASE"/>
    <property type="match status" value="1"/>
</dbReference>
<dbReference type="GO" id="GO:0008792">
    <property type="term" value="F:arginine decarboxylase activity"/>
    <property type="evidence" value="ECO:0007669"/>
    <property type="project" value="UniProtKB-EC"/>
</dbReference>
<dbReference type="SUPFAM" id="SSF53383">
    <property type="entry name" value="PLP-dependent transferases"/>
    <property type="match status" value="1"/>
</dbReference>
<keyword evidence="3" id="KW-0210">Decarboxylase</keyword>
<dbReference type="InterPro" id="IPR008286">
    <property type="entry name" value="Prn/Lys/Arg_de-COase_C"/>
</dbReference>
<dbReference type="InterPro" id="IPR052357">
    <property type="entry name" value="Orn_Lys_Arg_decarboxylase-I"/>
</dbReference>
<organism evidence="9">
    <name type="scientific">Opuntia streptacantha</name>
    <name type="common">Prickly pear cactus</name>
    <name type="synonym">Opuntia cardona</name>
    <dbReference type="NCBI Taxonomy" id="393608"/>
    <lineage>
        <taxon>Eukaryota</taxon>
        <taxon>Viridiplantae</taxon>
        <taxon>Streptophyta</taxon>
        <taxon>Embryophyta</taxon>
        <taxon>Tracheophyta</taxon>
        <taxon>Spermatophyta</taxon>
        <taxon>Magnoliopsida</taxon>
        <taxon>eudicotyledons</taxon>
        <taxon>Gunneridae</taxon>
        <taxon>Pentapetalae</taxon>
        <taxon>Caryophyllales</taxon>
        <taxon>Cactineae</taxon>
        <taxon>Cactaceae</taxon>
        <taxon>Opuntioideae</taxon>
        <taxon>Opuntia</taxon>
    </lineage>
</organism>
<dbReference type="Pfam" id="PF01276">
    <property type="entry name" value="OKR_DC_1"/>
    <property type="match status" value="1"/>
</dbReference>
<comment type="cofactor">
    <cofactor evidence="1">
        <name>pyridoxal 5'-phosphate</name>
        <dbReference type="ChEBI" id="CHEBI:597326"/>
    </cofactor>
</comment>
<sequence>MATTSSPLPQFSLGFRVSTRKLSTNPRRLRVYNSKESSTIEPGPKQDESPNGKGCTASTNDLMIYDAELAERHNYPPLVNAIKAAAKENAAGFHFPGHNRGRAAPSSLTELIGRRPFLHDLPELPELGNLFAADGPILEAQKLAAELFGASETWFLVGGTTCGIQAAILGTCCPGDTLILPRNAHISAISAMVLSGAVPKYILPDYDSDWDIAVSVSPSEVEKAIRELELEGRKPAAVFITSPTYHGICSNLREISLMCHLNGIPLIVDEAHGAHFGFHPQLPMSALQQGADVAVQSTHKVLCSLTQSSMLHLSGKIVDRENICRCLQSLQSTSPSYLLLASLDATTAQLRENPPKLFDNPIDLAMEAKSAIRRVPGISVLDFPTFSKYPAVDPLRVTVGFHELGLSGYEADDFLFGHHRIIPELIGSCSITFPFTPGTCGEHAQRLVSGLKHLSSSCLLHQTKKERLKCTDLRSFDDINIQLTPREAFFAKKRKVDIKDSIGKVCGELICPYPPGVPISIPGEVISERCVDALLQFKAQGAVISGASDSNLSTIVICDV</sequence>
<evidence type="ECO:0000259" key="7">
    <source>
        <dbReference type="Pfam" id="PF01276"/>
    </source>
</evidence>
<evidence type="ECO:0000256" key="4">
    <source>
        <dbReference type="ARBA" id="ARBA00022898"/>
    </source>
</evidence>
<evidence type="ECO:0000256" key="3">
    <source>
        <dbReference type="ARBA" id="ARBA00022793"/>
    </source>
</evidence>
<evidence type="ECO:0000313" key="9">
    <source>
        <dbReference type="EMBL" id="MBA4637032.1"/>
    </source>
</evidence>
<proteinExistence type="inferred from homology"/>
<dbReference type="InterPro" id="IPR000310">
    <property type="entry name" value="Orn/Lys/Arg_deCO2ase_major_dom"/>
</dbReference>
<dbReference type="CDD" id="cd00615">
    <property type="entry name" value="Orn_deC_like"/>
    <property type="match status" value="1"/>
</dbReference>
<name>A0A7C8Z8H6_OPUST</name>
<dbReference type="InterPro" id="IPR015424">
    <property type="entry name" value="PyrdxlP-dep_Trfase"/>
</dbReference>
<dbReference type="SUPFAM" id="SSF55904">
    <property type="entry name" value="Ornithine decarboxylase C-terminal domain"/>
    <property type="match status" value="1"/>
</dbReference>
<feature type="domain" description="Orn/Lys/Arg decarboxylases family 1 pyridoxal-P attachment site" evidence="7">
    <location>
        <begin position="76"/>
        <end position="378"/>
    </location>
</feature>
<dbReference type="PANTHER" id="PTHR43277:SF4">
    <property type="entry name" value="ARGININE DECARBOXYLASE"/>
    <property type="match status" value="1"/>
</dbReference>
<evidence type="ECO:0000256" key="5">
    <source>
        <dbReference type="ARBA" id="ARBA00023239"/>
    </source>
</evidence>
<dbReference type="Pfam" id="PF03711">
    <property type="entry name" value="OKR_DC_1_C"/>
    <property type="match status" value="1"/>
</dbReference>
<reference evidence="9" key="2">
    <citation type="submission" date="2020-07" db="EMBL/GenBank/DDBJ databases">
        <authorList>
            <person name="Vera ALvarez R."/>
            <person name="Arias-Moreno D.M."/>
            <person name="Jimenez-Jacinto V."/>
            <person name="Jimenez-Bremont J.F."/>
            <person name="Swaminathan K."/>
            <person name="Moose S.P."/>
            <person name="Guerrero-Gonzalez M.L."/>
            <person name="Marino-Ramirez L."/>
            <person name="Landsman D."/>
            <person name="Rodriguez-Kessler M."/>
            <person name="Delgado-Sanchez P."/>
        </authorList>
    </citation>
    <scope>NUCLEOTIDE SEQUENCE</scope>
    <source>
        <tissue evidence="9">Cladode</tissue>
    </source>
</reference>
<keyword evidence="4" id="KW-0663">Pyridoxal phosphate</keyword>